<organism evidence="1 2">
    <name type="scientific">Hydrogenimonas thermophila</name>
    <dbReference type="NCBI Taxonomy" id="223786"/>
    <lineage>
        <taxon>Bacteria</taxon>
        <taxon>Pseudomonadati</taxon>
        <taxon>Campylobacterota</taxon>
        <taxon>Epsilonproteobacteria</taxon>
        <taxon>Campylobacterales</taxon>
        <taxon>Hydrogenimonadaceae</taxon>
        <taxon>Hydrogenimonas</taxon>
    </lineage>
</organism>
<gene>
    <name evidence="1" type="ORF">SAMN05216234_1781</name>
</gene>
<reference evidence="1 2" key="1">
    <citation type="submission" date="2016-10" db="EMBL/GenBank/DDBJ databases">
        <authorList>
            <person name="de Groot N.N."/>
        </authorList>
    </citation>
    <scope>NUCLEOTIDE SEQUENCE [LARGE SCALE GENOMIC DNA]</scope>
    <source>
        <strain evidence="1 2">EP1-55-1</strain>
    </source>
</reference>
<sequence length="208" mass="24057">MVAYARWCEESGNFFRDQTILQFGNEWNLIANIVLLNPGSAEPKSDKIINDFLVSKNLPYLEKPTFEQNYYEFKLDPLMRNLLNCFSKKYSGGVIKIYNLFNLKNSNSNDAVNMLDSLDSKYLFNDNVNFLDAPVIFASGSINKDRLKDELIKFYNCAKDNSKYYLAKTENKSFGFKKVQNIDDIFNAYHPSYTFSYGNSTVCENICE</sequence>
<accession>A0A1I5V035</accession>
<dbReference type="AlphaFoldDB" id="A0A1I5V035"/>
<dbReference type="RefSeq" id="WP_092914334.1">
    <property type="nucleotide sequence ID" value="NZ_CP136592.1"/>
</dbReference>
<evidence type="ECO:0000313" key="1">
    <source>
        <dbReference type="EMBL" id="SFQ00697.1"/>
    </source>
</evidence>
<evidence type="ECO:0000313" key="2">
    <source>
        <dbReference type="Proteomes" id="UP000199227"/>
    </source>
</evidence>
<keyword evidence="2" id="KW-1185">Reference proteome</keyword>
<name>A0A1I5V035_9BACT</name>
<dbReference type="EMBL" id="FOXB01000078">
    <property type="protein sequence ID" value="SFQ00697.1"/>
    <property type="molecule type" value="Genomic_DNA"/>
</dbReference>
<proteinExistence type="predicted"/>
<dbReference type="OrthoDB" id="9255712at2"/>
<protein>
    <submittedName>
        <fullName evidence="1">Uncharacterized protein</fullName>
    </submittedName>
</protein>
<dbReference type="Proteomes" id="UP000199227">
    <property type="component" value="Unassembled WGS sequence"/>
</dbReference>